<proteinExistence type="predicted"/>
<gene>
    <name evidence="1" type="ORF">DLM77_14820</name>
</gene>
<sequence>MIHFQTKPFISNSPFQIRKERIRPADIVPLFRAYIPLESGKKFKKRGKDSGRFLNISIDI</sequence>
<keyword evidence="2" id="KW-1185">Reference proteome</keyword>
<accession>A0ABX9M1H3</accession>
<evidence type="ECO:0000313" key="1">
    <source>
        <dbReference type="EMBL" id="RHX79209.1"/>
    </source>
</evidence>
<protein>
    <submittedName>
        <fullName evidence="1">Uncharacterized protein</fullName>
    </submittedName>
</protein>
<evidence type="ECO:0000313" key="2">
    <source>
        <dbReference type="Proteomes" id="UP000285569"/>
    </source>
</evidence>
<name>A0ABX9M1H3_9LEPT</name>
<dbReference type="Proteomes" id="UP000285569">
    <property type="component" value="Unassembled WGS sequence"/>
</dbReference>
<reference evidence="1 2" key="2">
    <citation type="journal article" date="2020" name="Int. J. Syst. Evol. Microbiol.">
        <title>Leptospira yasudae sp. nov. and Leptospira stimsonii sp. nov., two new species of the pathogenic group isolated from environmental sources.</title>
        <authorList>
            <person name="Casanovas-Massana A."/>
            <person name="Hamond C."/>
            <person name="Santos L.A."/>
            <person name="de Oliveira D."/>
            <person name="Hacker K.P."/>
            <person name="Balassiano I."/>
            <person name="Costa F."/>
            <person name="Medeiros M.A."/>
            <person name="Reis M.G."/>
            <person name="Ko A.I."/>
            <person name="Wunder E.A."/>
        </authorList>
    </citation>
    <scope>NUCLEOTIDE SEQUENCE [LARGE SCALE GENOMIC DNA]</scope>
    <source>
        <strain evidence="1 2">B21</strain>
    </source>
</reference>
<comment type="caution">
    <text evidence="1">The sequence shown here is derived from an EMBL/GenBank/DDBJ whole genome shotgun (WGS) entry which is preliminary data.</text>
</comment>
<dbReference type="EMBL" id="QHCR01000006">
    <property type="protein sequence ID" value="RHX79209.1"/>
    <property type="molecule type" value="Genomic_DNA"/>
</dbReference>
<reference evidence="2" key="1">
    <citation type="submission" date="2018-05" db="EMBL/GenBank/DDBJ databases">
        <title>Leptospira yasudae sp. nov. and Leptospira stimsonii sp. nov., two pathogenic species of the genus Leptospira isolated from environmental sources.</title>
        <authorList>
            <person name="Casanovas-Massana A."/>
            <person name="Hamond C."/>
            <person name="Santos L.A."/>
            <person name="Hacker K.P."/>
            <person name="Balassiano I."/>
            <person name="Medeiros M.A."/>
            <person name="Reis M.G."/>
            <person name="Ko A.I."/>
            <person name="Wunder E.A."/>
        </authorList>
    </citation>
    <scope>NUCLEOTIDE SEQUENCE [LARGE SCALE GENOMIC DNA]</scope>
    <source>
        <strain evidence="2">B21</strain>
    </source>
</reference>
<organism evidence="1 2">
    <name type="scientific">Leptospira yasudae</name>
    <dbReference type="NCBI Taxonomy" id="2202201"/>
    <lineage>
        <taxon>Bacteria</taxon>
        <taxon>Pseudomonadati</taxon>
        <taxon>Spirochaetota</taxon>
        <taxon>Spirochaetia</taxon>
        <taxon>Leptospirales</taxon>
        <taxon>Leptospiraceae</taxon>
        <taxon>Leptospira</taxon>
    </lineage>
</organism>